<dbReference type="Proteomes" id="UP000515847">
    <property type="component" value="Chromosome"/>
</dbReference>
<reference evidence="2 3" key="1">
    <citation type="journal article" date="2019" name="Front. Microbiol.">
        <title>Thermoanaerosceptrum fracticalcis gen. nov. sp. nov., a Novel Fumarate-Fermenting Microorganism From a Deep Fractured Carbonate Aquifer of the US Great Basin.</title>
        <authorList>
            <person name="Hamilton-Brehm S.D."/>
            <person name="Stewart L.E."/>
            <person name="Zavarin M."/>
            <person name="Caldwell M."/>
            <person name="Lawson P.A."/>
            <person name="Onstott T.C."/>
            <person name="Grzymski J."/>
            <person name="Neveux I."/>
            <person name="Lollar B.S."/>
            <person name="Russell C.E."/>
            <person name="Moser D.P."/>
        </authorList>
    </citation>
    <scope>NUCLEOTIDE SEQUENCE [LARGE SCALE GENOMIC DNA]</scope>
    <source>
        <strain evidence="2 3">DRI-13</strain>
    </source>
</reference>
<protein>
    <submittedName>
        <fullName evidence="2">Uncharacterized protein</fullName>
    </submittedName>
</protein>
<organism evidence="2 3">
    <name type="scientific">Thermanaerosceptrum fracticalcis</name>
    <dbReference type="NCBI Taxonomy" id="1712410"/>
    <lineage>
        <taxon>Bacteria</taxon>
        <taxon>Bacillati</taxon>
        <taxon>Bacillota</taxon>
        <taxon>Clostridia</taxon>
        <taxon>Eubacteriales</taxon>
        <taxon>Peptococcaceae</taxon>
        <taxon>Thermanaerosceptrum</taxon>
    </lineage>
</organism>
<evidence type="ECO:0000256" key="1">
    <source>
        <dbReference type="SAM" id="MobiDB-lite"/>
    </source>
</evidence>
<proteinExistence type="predicted"/>
<sequence>MKVVNQGSRDAKETFFGHGTFEIKAGETKNIPEEVYIIWKQPNFWGGGECPLISVEEIAEKKTAEKEPEKKLARKKEKEGEE</sequence>
<evidence type="ECO:0000313" key="3">
    <source>
        <dbReference type="Proteomes" id="UP000515847"/>
    </source>
</evidence>
<dbReference type="KEGG" id="tfr:BR63_05650"/>
<feature type="region of interest" description="Disordered" evidence="1">
    <location>
        <begin position="63"/>
        <end position="82"/>
    </location>
</feature>
<accession>A0A7G6E189</accession>
<dbReference type="AlphaFoldDB" id="A0A7G6E189"/>
<evidence type="ECO:0000313" key="2">
    <source>
        <dbReference type="EMBL" id="QNB45843.1"/>
    </source>
</evidence>
<name>A0A7G6E189_THEFR</name>
<dbReference type="EMBL" id="CP045798">
    <property type="protein sequence ID" value="QNB45843.1"/>
    <property type="molecule type" value="Genomic_DNA"/>
</dbReference>
<dbReference type="RefSeq" id="WP_034424690.1">
    <property type="nucleotide sequence ID" value="NZ_CP045798.1"/>
</dbReference>
<keyword evidence="3" id="KW-1185">Reference proteome</keyword>
<gene>
    <name evidence="2" type="ORF">BR63_05650</name>
</gene>